<comment type="caution">
    <text evidence="5">The sequence shown here is derived from an EMBL/GenBank/DDBJ whole genome shotgun (WGS) entry which is preliminary data.</text>
</comment>
<dbReference type="FunFam" id="2.40.10.10:FF:000002">
    <property type="entry name" value="Transmembrane protease serine"/>
    <property type="match status" value="1"/>
</dbReference>
<keyword evidence="5" id="KW-0812">Transmembrane</keyword>
<dbReference type="InterPro" id="IPR009003">
    <property type="entry name" value="Peptidase_S1_PA"/>
</dbReference>
<evidence type="ECO:0000313" key="5">
    <source>
        <dbReference type="EMBL" id="GFY25747.1"/>
    </source>
</evidence>
<accession>A0A8X6W007</accession>
<dbReference type="PROSITE" id="PS00135">
    <property type="entry name" value="TRYPSIN_SER"/>
    <property type="match status" value="1"/>
</dbReference>
<evidence type="ECO:0000256" key="2">
    <source>
        <dbReference type="ARBA" id="ARBA00024195"/>
    </source>
</evidence>
<dbReference type="AlphaFoldDB" id="A0A8X6W007"/>
<dbReference type="Pfam" id="PF00089">
    <property type="entry name" value="Trypsin"/>
    <property type="match status" value="1"/>
</dbReference>
<proteinExistence type="inferred from homology"/>
<sequence>MLLCYFNIEDKMKHTHIYRSIIFCLLCVSINFLKFANAQSCGVTRYANASERIVGGRLAYKGEFPWQVSLELNHPQKGSIPHFCGGVLIDKNWMLTAAHCVVNPQFVLPHPNYWKARIGLSNLVAHDGTEIKVAIKEVYYYPWYHGYDNDIALMRLSEPVPDSNANIKPICLPNESDNFQNMLCTATGWGKVDFGSKASEDLRAVSIQVFDNSKCAVYTQRFRIPIQAWHLCAGTFEGGKGTCQGDSGGPLACKTERGWVLAGLTSFGSGSVALWNMKSSSELGPSKSVLLLRVTYNELDSEASLCFTFFELVYLMFLKLGFVAPYPTKQAGTVFKVNMVDPIE</sequence>
<dbReference type="InterPro" id="IPR001314">
    <property type="entry name" value="Peptidase_S1A"/>
</dbReference>
<keyword evidence="1" id="KW-1015">Disulfide bond</keyword>
<dbReference type="PROSITE" id="PS00134">
    <property type="entry name" value="TRYPSIN_HIS"/>
    <property type="match status" value="1"/>
</dbReference>
<dbReference type="InterPro" id="IPR043504">
    <property type="entry name" value="Peptidase_S1_PA_chymotrypsin"/>
</dbReference>
<reference evidence="5" key="1">
    <citation type="submission" date="2020-08" db="EMBL/GenBank/DDBJ databases">
        <title>Multicomponent nature underlies the extraordinary mechanical properties of spider dragline silk.</title>
        <authorList>
            <person name="Kono N."/>
            <person name="Nakamura H."/>
            <person name="Mori M."/>
            <person name="Yoshida Y."/>
            <person name="Ohtoshi R."/>
            <person name="Malay A.D."/>
            <person name="Moran D.A.P."/>
            <person name="Tomita M."/>
            <person name="Numata K."/>
            <person name="Arakawa K."/>
        </authorList>
    </citation>
    <scope>NUCLEOTIDE SEQUENCE</scope>
</reference>
<dbReference type="Proteomes" id="UP000887159">
    <property type="component" value="Unassembled WGS sequence"/>
</dbReference>
<dbReference type="EMBL" id="BMAU01021372">
    <property type="protein sequence ID" value="GFY25747.1"/>
    <property type="molecule type" value="Genomic_DNA"/>
</dbReference>
<keyword evidence="3 5" id="KW-0645">Protease</keyword>
<dbReference type="PANTHER" id="PTHR24253">
    <property type="entry name" value="TRANSMEMBRANE PROTEASE SERINE"/>
    <property type="match status" value="1"/>
</dbReference>
<dbReference type="CDD" id="cd00190">
    <property type="entry name" value="Tryp_SPc"/>
    <property type="match status" value="1"/>
</dbReference>
<evidence type="ECO:0000259" key="4">
    <source>
        <dbReference type="PROSITE" id="PS50240"/>
    </source>
</evidence>
<evidence type="ECO:0000256" key="3">
    <source>
        <dbReference type="RuleBase" id="RU363034"/>
    </source>
</evidence>
<evidence type="ECO:0000256" key="1">
    <source>
        <dbReference type="ARBA" id="ARBA00023157"/>
    </source>
</evidence>
<comment type="similarity">
    <text evidence="2">Belongs to the peptidase S1 family. CLIP subfamily.</text>
</comment>
<dbReference type="PROSITE" id="PS50240">
    <property type="entry name" value="TRYPSIN_DOM"/>
    <property type="match status" value="1"/>
</dbReference>
<dbReference type="GO" id="GO:0006508">
    <property type="term" value="P:proteolysis"/>
    <property type="evidence" value="ECO:0007669"/>
    <property type="project" value="UniProtKB-KW"/>
</dbReference>
<organism evidence="5 6">
    <name type="scientific">Trichonephila clavipes</name>
    <name type="common">Golden silk orbweaver</name>
    <name type="synonym">Nephila clavipes</name>
    <dbReference type="NCBI Taxonomy" id="2585209"/>
    <lineage>
        <taxon>Eukaryota</taxon>
        <taxon>Metazoa</taxon>
        <taxon>Ecdysozoa</taxon>
        <taxon>Arthropoda</taxon>
        <taxon>Chelicerata</taxon>
        <taxon>Arachnida</taxon>
        <taxon>Araneae</taxon>
        <taxon>Araneomorphae</taxon>
        <taxon>Entelegynae</taxon>
        <taxon>Araneoidea</taxon>
        <taxon>Nephilidae</taxon>
        <taxon>Trichonephila</taxon>
    </lineage>
</organism>
<name>A0A8X6W007_TRICX</name>
<feature type="domain" description="Peptidase S1" evidence="4">
    <location>
        <begin position="53"/>
        <end position="344"/>
    </location>
</feature>
<keyword evidence="6" id="KW-1185">Reference proteome</keyword>
<dbReference type="InterPro" id="IPR033116">
    <property type="entry name" value="TRYPSIN_SER"/>
</dbReference>
<keyword evidence="3" id="KW-0720">Serine protease</keyword>
<evidence type="ECO:0000313" key="6">
    <source>
        <dbReference type="Proteomes" id="UP000887159"/>
    </source>
</evidence>
<gene>
    <name evidence="5" type="primary">Tmprss3</name>
    <name evidence="5" type="ORF">TNCV_3060781</name>
</gene>
<dbReference type="InterPro" id="IPR001254">
    <property type="entry name" value="Trypsin_dom"/>
</dbReference>
<dbReference type="InterPro" id="IPR018114">
    <property type="entry name" value="TRYPSIN_HIS"/>
</dbReference>
<dbReference type="Gene3D" id="2.40.10.10">
    <property type="entry name" value="Trypsin-like serine proteases"/>
    <property type="match status" value="1"/>
</dbReference>
<dbReference type="GO" id="GO:0004252">
    <property type="term" value="F:serine-type endopeptidase activity"/>
    <property type="evidence" value="ECO:0007669"/>
    <property type="project" value="InterPro"/>
</dbReference>
<dbReference type="SUPFAM" id="SSF50494">
    <property type="entry name" value="Trypsin-like serine proteases"/>
    <property type="match status" value="1"/>
</dbReference>
<dbReference type="PRINTS" id="PR00722">
    <property type="entry name" value="CHYMOTRYPSIN"/>
</dbReference>
<dbReference type="SMART" id="SM00020">
    <property type="entry name" value="Tryp_SPc"/>
    <property type="match status" value="1"/>
</dbReference>
<protein>
    <submittedName>
        <fullName evidence="5">Transmembrane protease serine 3</fullName>
    </submittedName>
</protein>
<keyword evidence="3" id="KW-0378">Hydrolase</keyword>
<keyword evidence="5" id="KW-0472">Membrane</keyword>